<feature type="transmembrane region" description="Helical" evidence="1">
    <location>
        <begin position="108"/>
        <end position="126"/>
    </location>
</feature>
<dbReference type="Gene3D" id="2.30.42.10">
    <property type="match status" value="1"/>
</dbReference>
<dbReference type="OrthoDB" id="198399at2"/>
<keyword evidence="1" id="KW-0812">Transmembrane</keyword>
<feature type="transmembrane region" description="Helical" evidence="1">
    <location>
        <begin position="249"/>
        <end position="279"/>
    </location>
</feature>
<feature type="transmembrane region" description="Helical" evidence="1">
    <location>
        <begin position="138"/>
        <end position="158"/>
    </location>
</feature>
<accession>A0A3D8PKB4</accession>
<evidence type="ECO:0000259" key="2">
    <source>
        <dbReference type="PROSITE" id="PS50106"/>
    </source>
</evidence>
<dbReference type="PROSITE" id="PS50106">
    <property type="entry name" value="PDZ"/>
    <property type="match status" value="1"/>
</dbReference>
<dbReference type="EMBL" id="PIOC01000024">
    <property type="protein sequence ID" value="RDW16533.1"/>
    <property type="molecule type" value="Genomic_DNA"/>
</dbReference>
<keyword evidence="1" id="KW-1133">Transmembrane helix</keyword>
<dbReference type="RefSeq" id="WP_115774331.1">
    <property type="nucleotide sequence ID" value="NZ_PIOC01000024.1"/>
</dbReference>
<feature type="transmembrane region" description="Helical" evidence="1">
    <location>
        <begin position="58"/>
        <end position="79"/>
    </location>
</feature>
<evidence type="ECO:0000256" key="1">
    <source>
        <dbReference type="SAM" id="Phobius"/>
    </source>
</evidence>
<protein>
    <submittedName>
        <fullName evidence="3">PDZ domain-containing protein</fullName>
    </submittedName>
</protein>
<name>A0A3D8PKB4_9BACI</name>
<dbReference type="SMART" id="SM00228">
    <property type="entry name" value="PDZ"/>
    <property type="match status" value="1"/>
</dbReference>
<dbReference type="Pfam" id="PF17820">
    <property type="entry name" value="PDZ_6"/>
    <property type="match status" value="1"/>
</dbReference>
<keyword evidence="1" id="KW-0472">Membrane</keyword>
<dbReference type="InterPro" id="IPR041489">
    <property type="entry name" value="PDZ_6"/>
</dbReference>
<feature type="transmembrane region" description="Helical" evidence="1">
    <location>
        <begin position="217"/>
        <end position="237"/>
    </location>
</feature>
<evidence type="ECO:0000313" key="4">
    <source>
        <dbReference type="Proteomes" id="UP000257143"/>
    </source>
</evidence>
<dbReference type="SUPFAM" id="SSF50156">
    <property type="entry name" value="PDZ domain-like"/>
    <property type="match status" value="1"/>
</dbReference>
<feature type="domain" description="PDZ" evidence="2">
    <location>
        <begin position="305"/>
        <end position="361"/>
    </location>
</feature>
<dbReference type="InterPro" id="IPR001478">
    <property type="entry name" value="PDZ"/>
</dbReference>
<gene>
    <name evidence="3" type="ORF">CWR48_15930</name>
</gene>
<dbReference type="AlphaFoldDB" id="A0A3D8PKB4"/>
<proteinExistence type="predicted"/>
<dbReference type="Proteomes" id="UP000257143">
    <property type="component" value="Unassembled WGS sequence"/>
</dbReference>
<comment type="caution">
    <text evidence="3">The sequence shown here is derived from an EMBL/GenBank/DDBJ whole genome shotgun (WGS) entry which is preliminary data.</text>
</comment>
<dbReference type="InterPro" id="IPR036034">
    <property type="entry name" value="PDZ_sf"/>
</dbReference>
<organism evidence="3 4">
    <name type="scientific">Oceanobacillus arenosus</name>
    <dbReference type="NCBI Taxonomy" id="1229153"/>
    <lineage>
        <taxon>Bacteria</taxon>
        <taxon>Bacillati</taxon>
        <taxon>Bacillota</taxon>
        <taxon>Bacilli</taxon>
        <taxon>Bacillales</taxon>
        <taxon>Bacillaceae</taxon>
        <taxon>Oceanobacillus</taxon>
    </lineage>
</organism>
<feature type="transmembrane region" description="Helical" evidence="1">
    <location>
        <begin position="20"/>
        <end position="37"/>
    </location>
</feature>
<evidence type="ECO:0000313" key="3">
    <source>
        <dbReference type="EMBL" id="RDW16533.1"/>
    </source>
</evidence>
<reference evidence="4" key="1">
    <citation type="submission" date="2017-11" db="EMBL/GenBank/DDBJ databases">
        <authorList>
            <person name="Zhu W."/>
        </authorList>
    </citation>
    <scope>NUCLEOTIDE SEQUENCE [LARGE SCALE GENOMIC DNA]</scope>
    <source>
        <strain evidence="4">CAU 1183</strain>
    </source>
</reference>
<sequence>MVETWLIELLKGIGKLFLNPLLYWSLLLIFAAGYFRIKRERLDFGVKVFDLFSEWRKTWTTTLISGIILSLIMLVVGIVFSYETILLLSVVTIILSITMRFTMLSPSYTLGITIILLVFSPQLLEYQSYIDSSLFSEVNFSSLVILLGLLLFVEAILIRNVDRNRTYPSLLLSERGIWIGQHRLKKLGIIPFFVLVPTGMITSFPPFWPYFSIGGESFSILLVPFVLGFDFIVRGNLPLNAAKKLAKSIAILGVLVVFIGVGSMYLSSLSIVAVIIAIFGREWIQYRYKVNDRTNVPYFHPENNGLKILGIIPGTPAERLDILVGETIIKVNGVKINTEQDFYSSLQSSGAYFKLEVVDDANEMRFVQGPFYEGDHHELGLIFTVKPYREKKKRKNIS</sequence>
<keyword evidence="4" id="KW-1185">Reference proteome</keyword>
<feature type="transmembrane region" description="Helical" evidence="1">
    <location>
        <begin position="189"/>
        <end position="211"/>
    </location>
</feature>